<feature type="signal peptide" evidence="1">
    <location>
        <begin position="1"/>
        <end position="18"/>
    </location>
</feature>
<gene>
    <name evidence="2" type="ORF">H8B15_06775</name>
</gene>
<proteinExistence type="predicted"/>
<comment type="caution">
    <text evidence="2">The sequence shown here is derived from an EMBL/GenBank/DDBJ whole genome shotgun (WGS) entry which is preliminary data.</text>
</comment>
<dbReference type="RefSeq" id="WP_187318918.1">
    <property type="nucleotide sequence ID" value="NZ_JACSCY010000004.1"/>
</dbReference>
<keyword evidence="1" id="KW-0732">Signal</keyword>
<feature type="chain" id="PRO_5047091479" description="Transcriptional regulator" evidence="1">
    <location>
        <begin position="19"/>
        <end position="507"/>
    </location>
</feature>
<protein>
    <recommendedName>
        <fullName evidence="4">Transcriptional regulator</fullName>
    </recommendedName>
</protein>
<evidence type="ECO:0000256" key="1">
    <source>
        <dbReference type="SAM" id="SignalP"/>
    </source>
</evidence>
<dbReference type="Proteomes" id="UP000622017">
    <property type="component" value="Unassembled WGS sequence"/>
</dbReference>
<keyword evidence="3" id="KW-1185">Reference proteome</keyword>
<name>A0ABR7MJ94_9BACT</name>
<evidence type="ECO:0000313" key="3">
    <source>
        <dbReference type="Proteomes" id="UP000622017"/>
    </source>
</evidence>
<dbReference type="EMBL" id="JACSCY010000004">
    <property type="protein sequence ID" value="MBC6610618.1"/>
    <property type="molecule type" value="Genomic_DNA"/>
</dbReference>
<reference evidence="2 3" key="1">
    <citation type="submission" date="2020-08" db="EMBL/GenBank/DDBJ databases">
        <title>Hymenobacter sp.</title>
        <authorList>
            <person name="Kim M.K."/>
        </authorList>
    </citation>
    <scope>NUCLEOTIDE SEQUENCE [LARGE SCALE GENOMIC DNA]</scope>
    <source>
        <strain evidence="2 3">BT507</strain>
    </source>
</reference>
<accession>A0ABR7MJ94</accession>
<evidence type="ECO:0008006" key="4">
    <source>
        <dbReference type="Google" id="ProtNLM"/>
    </source>
</evidence>
<organism evidence="2 3">
    <name type="scientific">Hymenobacter citatus</name>
    <dbReference type="NCBI Taxonomy" id="2763506"/>
    <lineage>
        <taxon>Bacteria</taxon>
        <taxon>Pseudomonadati</taxon>
        <taxon>Bacteroidota</taxon>
        <taxon>Cytophagia</taxon>
        <taxon>Cytophagales</taxon>
        <taxon>Hymenobacteraceae</taxon>
        <taxon>Hymenobacter</taxon>
    </lineage>
</organism>
<evidence type="ECO:0000313" key="2">
    <source>
        <dbReference type="EMBL" id="MBC6610618.1"/>
    </source>
</evidence>
<sequence>MKLFLLPLLWLCIGSALAAEEPTQPARLELPLDAYNSEVSIQPLPTDSSVVLLVEQLKPGAFATTLSFQKYDYQLRPVWSSPLEVPKGFSFDRLTADGMTVYALFRPDLLGNQLWIAELDAQTGVLYAHMFEAEDVRSIYDFRVLRGQAFLTVMIENHLTALLLDLRHNRISSLPAIYEQLPTNFTFSVDPLARRVDFISSQTNGYKSRLQVKELSAEGQLLRSEFVQAESDRNLLMAQLSPGLRDRLLLGTYSLRDARYAQGLFVADLNEAPTLTGSRRSLRFYDFLNLKHFFDFVSPRRAVRLKVRGEQLRATNRNLRLHYRLLTHELLPTSYGYVLVGEVYNQRFRNTVPYQPSSGMPLGTYGNNTDGYYTTHAIVCGFDHEGNLLWDNTFVLKNARSYDLVEMVQLRPLPDGQRFVLAYLDEYRIRYKLIDGANASSNDLMVPVQTTLSDTKEKANNATQQGMLAWYGSRFLAFGYQHIRATTGANRDVYFLNAVAFDKMTAK</sequence>